<evidence type="ECO:0000256" key="1">
    <source>
        <dbReference type="ARBA" id="ARBA00005771"/>
    </source>
</evidence>
<dbReference type="SUPFAM" id="SSF52540">
    <property type="entry name" value="P-loop containing nucleoside triphosphate hydrolases"/>
    <property type="match status" value="1"/>
</dbReference>
<keyword evidence="5" id="KW-1185">Reference proteome</keyword>
<sequence length="263" mass="31344">MNFIEQKYSSFKRYLMWHFFAKKLGLIHVVEYPKSGGTWMTQLLADYLDMYYPRNVIPKFKKAVIHGHYIYSPAFNKTILVIRDGRDVAVSYYHHLLLGNDRTPQSIINHYRSKVRFTDYENVKENLPEFITFLNEKYTKRINRHRWSDFIETYLDKEDVHIVRYEDMLHNGEEELKKALVFLGIDAIDDDKVSSAVNKFSFKNQAKRKQGEENKKSFLRKGISGDWKNYFTKESGLIFNKYNAEAMKKLGYIDSNDWINELN</sequence>
<feature type="domain" description="Sulfotransferase" evidence="3">
    <location>
        <begin position="77"/>
        <end position="251"/>
    </location>
</feature>
<evidence type="ECO:0000259" key="3">
    <source>
        <dbReference type="Pfam" id="PF00685"/>
    </source>
</evidence>
<keyword evidence="2" id="KW-0808">Transferase</keyword>
<comment type="caution">
    <text evidence="4">The sequence shown here is derived from an EMBL/GenBank/DDBJ whole genome shotgun (WGS) entry which is preliminary data.</text>
</comment>
<comment type="similarity">
    <text evidence="1">Belongs to the sulfotransferase 1 family.</text>
</comment>
<organism evidence="4 5">
    <name type="scientific">Winogradskyella poriferorum</name>
    <dbReference type="NCBI Taxonomy" id="307627"/>
    <lineage>
        <taxon>Bacteria</taxon>
        <taxon>Pseudomonadati</taxon>
        <taxon>Bacteroidota</taxon>
        <taxon>Flavobacteriia</taxon>
        <taxon>Flavobacteriales</taxon>
        <taxon>Flavobacteriaceae</taxon>
        <taxon>Winogradskyella</taxon>
    </lineage>
</organism>
<dbReference type="EMBL" id="JAZHOU010000001">
    <property type="protein sequence ID" value="MEF3078246.1"/>
    <property type="molecule type" value="Genomic_DNA"/>
</dbReference>
<dbReference type="Proteomes" id="UP001356704">
    <property type="component" value="Unassembled WGS sequence"/>
</dbReference>
<evidence type="ECO:0000256" key="2">
    <source>
        <dbReference type="ARBA" id="ARBA00022679"/>
    </source>
</evidence>
<gene>
    <name evidence="4" type="ORF">V1468_04445</name>
</gene>
<dbReference type="RefSeq" id="WP_331809036.1">
    <property type="nucleotide sequence ID" value="NZ_JAZHOU010000001.1"/>
</dbReference>
<evidence type="ECO:0000313" key="4">
    <source>
        <dbReference type="EMBL" id="MEF3078246.1"/>
    </source>
</evidence>
<reference evidence="4 5" key="1">
    <citation type="submission" date="2024-02" db="EMBL/GenBank/DDBJ databases">
        <title>Winogradskyella poriferorum JCM 12885.</title>
        <authorList>
            <person name="Zhang D.-F."/>
            <person name="Fu Z.-Y."/>
        </authorList>
    </citation>
    <scope>NUCLEOTIDE SEQUENCE [LARGE SCALE GENOMIC DNA]</scope>
    <source>
        <strain evidence="4 5">JCM 12885</strain>
    </source>
</reference>
<dbReference type="PANTHER" id="PTHR11783">
    <property type="entry name" value="SULFOTRANSFERASE SULT"/>
    <property type="match status" value="1"/>
</dbReference>
<proteinExistence type="inferred from homology"/>
<dbReference type="InterPro" id="IPR027417">
    <property type="entry name" value="P-loop_NTPase"/>
</dbReference>
<protein>
    <submittedName>
        <fullName evidence="4">Sulfotransferase domain-containing protein</fullName>
    </submittedName>
</protein>
<name>A0ABU7W519_9FLAO</name>
<dbReference type="InterPro" id="IPR000863">
    <property type="entry name" value="Sulfotransferase_dom"/>
</dbReference>
<evidence type="ECO:0000313" key="5">
    <source>
        <dbReference type="Proteomes" id="UP001356704"/>
    </source>
</evidence>
<accession>A0ABU7W519</accession>
<dbReference type="Pfam" id="PF00685">
    <property type="entry name" value="Sulfotransfer_1"/>
    <property type="match status" value="1"/>
</dbReference>
<dbReference type="Gene3D" id="3.40.50.300">
    <property type="entry name" value="P-loop containing nucleotide triphosphate hydrolases"/>
    <property type="match status" value="1"/>
</dbReference>